<dbReference type="AlphaFoldDB" id="A0A317PL07"/>
<dbReference type="RefSeq" id="WP_146215615.1">
    <property type="nucleotide sequence ID" value="NZ_QGTR01000003.1"/>
</dbReference>
<keyword evidence="2" id="KW-1185">Reference proteome</keyword>
<sequence length="523" mass="58002">MPTDKREALGGGEANSVDDLPIGVLHLGTKTKLLEEAGFLTLRDLRDVDAASVLRIPSVGRRTADELVRNQTALRKAADQNGAIDWTTYCAALGIRLLPAQAPADGCELLAGLPAFLESLAENLEDNVLAAILLGRICRSPGRQKTLEEIGSAASPVLSRERVRQKERRLLLNITGGLLNDNYAALHIHFHPGFASWWQKAADALVDVEEIGVASFVELLAGVWSVPHAAVLEQLPTLVAVVTGEPQMTSGFRALAHLDPRLFAEGGQNLNNLPVLKLRLGKVAVRLVEAGLPLVGDVIDSLQSGNTHKIGMTAMKRVADHLNIVASCMSITGVDWNCYQSRINIECLPLTSTGTPIDFVSTLPQVIEELLRRQGVSLRAADIFRHRTRKHYRHRMTLHQVAETLGTFGSSIKREETIFLAWLNDVLVSREFFRLSVWLDATWLTWWREAEETYEQSQGEYDRFANNLGWRWRLSGKEINTAAPTLWAVFTGYPEGRRLSVIALYEASPKLGRIRLQGFRRVH</sequence>
<dbReference type="Proteomes" id="UP000246352">
    <property type="component" value="Unassembled WGS sequence"/>
</dbReference>
<accession>A0A317PL07</accession>
<gene>
    <name evidence="1" type="ORF">DFR52_103558</name>
</gene>
<evidence type="ECO:0008006" key="3">
    <source>
        <dbReference type="Google" id="ProtNLM"/>
    </source>
</evidence>
<organism evidence="1 2">
    <name type="scientific">Hoeflea marina</name>
    <dbReference type="NCBI Taxonomy" id="274592"/>
    <lineage>
        <taxon>Bacteria</taxon>
        <taxon>Pseudomonadati</taxon>
        <taxon>Pseudomonadota</taxon>
        <taxon>Alphaproteobacteria</taxon>
        <taxon>Hyphomicrobiales</taxon>
        <taxon>Rhizobiaceae</taxon>
        <taxon>Hoeflea</taxon>
    </lineage>
</organism>
<comment type="caution">
    <text evidence="1">The sequence shown here is derived from an EMBL/GenBank/DDBJ whole genome shotgun (WGS) entry which is preliminary data.</text>
</comment>
<evidence type="ECO:0000313" key="2">
    <source>
        <dbReference type="Proteomes" id="UP000246352"/>
    </source>
</evidence>
<proteinExistence type="predicted"/>
<name>A0A317PL07_9HYPH</name>
<reference evidence="1 2" key="1">
    <citation type="submission" date="2018-05" db="EMBL/GenBank/DDBJ databases">
        <title>Genomic Encyclopedia of Type Strains, Phase IV (KMG-IV): sequencing the most valuable type-strain genomes for metagenomic binning, comparative biology and taxonomic classification.</title>
        <authorList>
            <person name="Goeker M."/>
        </authorList>
    </citation>
    <scope>NUCLEOTIDE SEQUENCE [LARGE SCALE GENOMIC DNA]</scope>
    <source>
        <strain evidence="1 2">DSM 16791</strain>
    </source>
</reference>
<dbReference type="OrthoDB" id="7784678at2"/>
<dbReference type="EMBL" id="QGTR01000003">
    <property type="protein sequence ID" value="PWW00355.1"/>
    <property type="molecule type" value="Genomic_DNA"/>
</dbReference>
<protein>
    <recommendedName>
        <fullName evidence="3">RNA polymerase alpha subunit</fullName>
    </recommendedName>
</protein>
<evidence type="ECO:0000313" key="1">
    <source>
        <dbReference type="EMBL" id="PWW00355.1"/>
    </source>
</evidence>